<comment type="caution">
    <text evidence="3">The sequence shown here is derived from an EMBL/GenBank/DDBJ whole genome shotgun (WGS) entry which is preliminary data.</text>
</comment>
<dbReference type="InterPro" id="IPR017942">
    <property type="entry name" value="Lipid-bd_serum_glycop_N"/>
</dbReference>
<dbReference type="CTD" id="128861"/>
<dbReference type="GeneID" id="127228959"/>
<feature type="chain" id="PRO_5043426418" evidence="1">
    <location>
        <begin position="23"/>
        <end position="239"/>
    </location>
</feature>
<dbReference type="KEGG" id="prob:127228959"/>
<protein>
    <submittedName>
        <fullName evidence="3">Bpifa3 protein</fullName>
    </submittedName>
</protein>
<proteinExistence type="predicted"/>
<evidence type="ECO:0000256" key="1">
    <source>
        <dbReference type="SAM" id="SignalP"/>
    </source>
</evidence>
<accession>A0AAU9YQQ6</accession>
<dbReference type="GO" id="GO:0008289">
    <property type="term" value="F:lipid binding"/>
    <property type="evidence" value="ECO:0007669"/>
    <property type="project" value="InterPro"/>
</dbReference>
<organism evidence="3 4">
    <name type="scientific">Phodopus roborovskii</name>
    <name type="common">Roborovski's desert hamster</name>
    <name type="synonym">Cricetulus roborovskii</name>
    <dbReference type="NCBI Taxonomy" id="109678"/>
    <lineage>
        <taxon>Eukaryota</taxon>
        <taxon>Metazoa</taxon>
        <taxon>Chordata</taxon>
        <taxon>Craniata</taxon>
        <taxon>Vertebrata</taxon>
        <taxon>Euteleostomi</taxon>
        <taxon>Mammalia</taxon>
        <taxon>Eutheria</taxon>
        <taxon>Euarchontoglires</taxon>
        <taxon>Glires</taxon>
        <taxon>Rodentia</taxon>
        <taxon>Myomorpha</taxon>
        <taxon>Muroidea</taxon>
        <taxon>Cricetidae</taxon>
        <taxon>Cricetinae</taxon>
        <taxon>Phodopus</taxon>
    </lineage>
</organism>
<dbReference type="PANTHER" id="PTHR47736:SF1">
    <property type="entry name" value="BPI FOLD-CONTAINING FAMILY A MEMBER 3"/>
    <property type="match status" value="1"/>
</dbReference>
<dbReference type="AlphaFoldDB" id="A0AAU9YQQ6"/>
<gene>
    <name evidence="3" type="primary">Bpifa3</name>
    <name evidence="3" type="ORF">PHOROB_LOCUS1024</name>
</gene>
<keyword evidence="4" id="KW-1185">Reference proteome</keyword>
<dbReference type="SUPFAM" id="SSF55394">
    <property type="entry name" value="Bactericidal permeability-increasing protein, BPI"/>
    <property type="match status" value="1"/>
</dbReference>
<dbReference type="Pfam" id="PF01273">
    <property type="entry name" value="LBP_BPI_CETP"/>
    <property type="match status" value="1"/>
</dbReference>
<reference evidence="3" key="1">
    <citation type="submission" date="2022-06" db="EMBL/GenBank/DDBJ databases">
        <authorList>
            <person name="Andreotti S."/>
            <person name="Wyler E."/>
        </authorList>
    </citation>
    <scope>NUCLEOTIDE SEQUENCE</scope>
</reference>
<feature type="signal peptide" evidence="1">
    <location>
        <begin position="1"/>
        <end position="22"/>
    </location>
</feature>
<keyword evidence="1" id="KW-0732">Signal</keyword>
<dbReference type="RefSeq" id="XP_051050006.1">
    <property type="nucleotide sequence ID" value="XM_051194049.1"/>
</dbReference>
<dbReference type="EMBL" id="CALSGD010000248">
    <property type="protein sequence ID" value="CAH6777044.1"/>
    <property type="molecule type" value="Genomic_DNA"/>
</dbReference>
<dbReference type="InterPro" id="IPR017943">
    <property type="entry name" value="Bactericidal_perm-incr_a/b_dom"/>
</dbReference>
<dbReference type="Gene3D" id="3.15.10.10">
    <property type="entry name" value="Bactericidal permeability-increasing protein, domain 1"/>
    <property type="match status" value="1"/>
</dbReference>
<feature type="domain" description="Lipid-binding serum glycoprotein N-terminal" evidence="2">
    <location>
        <begin position="47"/>
        <end position="219"/>
    </location>
</feature>
<evidence type="ECO:0000313" key="4">
    <source>
        <dbReference type="Proteomes" id="UP001152836"/>
    </source>
</evidence>
<dbReference type="InterPro" id="IPR032946">
    <property type="entry name" value="Bpifa3"/>
</dbReference>
<evidence type="ECO:0000313" key="3">
    <source>
        <dbReference type="EMBL" id="CAH6777044.1"/>
    </source>
</evidence>
<sequence length="239" mass="26436">MHPLWRFLVLLLGLLVLPSALLKQPWPGLTTAHKDGRSTLAKIIAQGLLKYNAEGRIQSMRLLDRLNVSGTVAPGMVGWLISGLNFQQQQEISINITNVQLDCDGIQMAFPKEWFSANITLEFDIEFQLPFNSNIIKTHARMGLAAESWLEKDEFGRRELVMGRCHMEPSSEGAIMSTEAVPPKMKHFLHSLGASLGKVIPNLVESQVCPLIGEILGQLDVKLLKGLVEQVAAHNLGQP</sequence>
<dbReference type="Proteomes" id="UP001152836">
    <property type="component" value="Unassembled WGS sequence"/>
</dbReference>
<evidence type="ECO:0000259" key="2">
    <source>
        <dbReference type="Pfam" id="PF01273"/>
    </source>
</evidence>
<name>A0AAU9YQQ6_PHORO</name>
<dbReference type="PANTHER" id="PTHR47736">
    <property type="entry name" value="BPI FOLD-CONTAINING FAMILY A MEMBER 3"/>
    <property type="match status" value="1"/>
</dbReference>